<dbReference type="AlphaFoldDB" id="A0A4Z1HCY6"/>
<comment type="caution">
    <text evidence="2">The sequence shown here is derived from an EMBL/GenBank/DDBJ whole genome shotgun (WGS) entry which is preliminary data.</text>
</comment>
<feature type="domain" description="BTB" evidence="1">
    <location>
        <begin position="16"/>
        <end position="117"/>
    </location>
</feature>
<gene>
    <name evidence="2" type="ORF">BOTNAR_0566g00050</name>
</gene>
<evidence type="ECO:0000313" key="3">
    <source>
        <dbReference type="Proteomes" id="UP000297452"/>
    </source>
</evidence>
<reference evidence="2 3" key="1">
    <citation type="submission" date="2017-12" db="EMBL/GenBank/DDBJ databases">
        <title>Comparative genomics of Botrytis spp.</title>
        <authorList>
            <person name="Valero-Jimenez C.A."/>
            <person name="Tapia P."/>
            <person name="Veloso J."/>
            <person name="Silva-Moreno E."/>
            <person name="Staats M."/>
            <person name="Valdes J.H."/>
            <person name="Van Kan J.A.L."/>
        </authorList>
    </citation>
    <scope>NUCLEOTIDE SEQUENCE [LARGE SCALE GENOMIC DNA]</scope>
    <source>
        <strain evidence="2 3">MUCL2120</strain>
    </source>
</reference>
<dbReference type="InterPro" id="IPR011333">
    <property type="entry name" value="SKP1/BTB/POZ_sf"/>
</dbReference>
<proteinExistence type="predicted"/>
<dbReference type="Gene3D" id="3.30.710.10">
    <property type="entry name" value="Potassium Channel Kv1.1, Chain A"/>
    <property type="match status" value="1"/>
</dbReference>
<accession>A0A4Z1HCY6</accession>
<sequence length="315" mass="36241">MPSPQVVTFSLPGQTPDTRITIFQLKELRVHSSILKLYSAYFRKFMDSPDKEPASSSAVWKYDWTAKVEEDGSWYVVDKRGQESKKQRSATSCGNLDIMAFENIIMSMYQKPYEITSTEHLQEITTLADFYRCLPVVSNSLYSAFFRSPKFLASVYDRREVLLELACKLRHRELFNDCLVLISGYWPPNQLPFKTKIEDKRLAWLAENVHNQVVTALARSIQNILMKKSATEAGRVLNASVSGTKDSLVQYHVRLQKFLYLSDILEDITKNNLKLNTSAVAGEGEYIHNFLHIELKEEDIPWDTTETDCLNRKCS</sequence>
<dbReference type="OrthoDB" id="2129688at2759"/>
<evidence type="ECO:0000313" key="2">
    <source>
        <dbReference type="EMBL" id="TGO46769.1"/>
    </source>
</evidence>
<dbReference type="EMBL" id="PQXJ01000566">
    <property type="protein sequence ID" value="TGO46769.1"/>
    <property type="molecule type" value="Genomic_DNA"/>
</dbReference>
<dbReference type="InterPro" id="IPR000210">
    <property type="entry name" value="BTB/POZ_dom"/>
</dbReference>
<protein>
    <recommendedName>
        <fullName evidence="1">BTB domain-containing protein</fullName>
    </recommendedName>
</protein>
<name>A0A4Z1HCY6_9HELO</name>
<dbReference type="PROSITE" id="PS50097">
    <property type="entry name" value="BTB"/>
    <property type="match status" value="1"/>
</dbReference>
<organism evidence="2 3">
    <name type="scientific">Botryotinia narcissicola</name>
    <dbReference type="NCBI Taxonomy" id="278944"/>
    <lineage>
        <taxon>Eukaryota</taxon>
        <taxon>Fungi</taxon>
        <taxon>Dikarya</taxon>
        <taxon>Ascomycota</taxon>
        <taxon>Pezizomycotina</taxon>
        <taxon>Leotiomycetes</taxon>
        <taxon>Helotiales</taxon>
        <taxon>Sclerotiniaceae</taxon>
        <taxon>Botryotinia</taxon>
    </lineage>
</organism>
<dbReference type="Proteomes" id="UP000297452">
    <property type="component" value="Unassembled WGS sequence"/>
</dbReference>
<evidence type="ECO:0000259" key="1">
    <source>
        <dbReference type="PROSITE" id="PS50097"/>
    </source>
</evidence>
<keyword evidence="3" id="KW-1185">Reference proteome</keyword>